<name>A0A174SP17_BACUN</name>
<dbReference type="GO" id="GO:0031218">
    <property type="term" value="F:arabinogalactan endo-1,4-beta-galactosidase activity"/>
    <property type="evidence" value="ECO:0007669"/>
    <property type="project" value="UniProtKB-EC"/>
</dbReference>
<protein>
    <recommendedName>
        <fullName evidence="3 6">Arabinogalactan endo-beta-1,4-galactanase</fullName>
        <ecNumber evidence="3 6">3.2.1.89</ecNumber>
    </recommendedName>
</protein>
<feature type="chain" id="PRO_5007948415" description="Arabinogalactan endo-beta-1,4-galactanase" evidence="6">
    <location>
        <begin position="30"/>
        <end position="401"/>
    </location>
</feature>
<dbReference type="AlphaFoldDB" id="A0A174SP17"/>
<gene>
    <name evidence="7" type="primary">ganB_1</name>
    <name evidence="7" type="ORF">ERS852554_02442</name>
</gene>
<dbReference type="PANTHER" id="PTHR34983:SF1">
    <property type="entry name" value="ARABINOGALACTAN ENDO-BETA-1,4-GALACTANASE A"/>
    <property type="match status" value="1"/>
</dbReference>
<dbReference type="GO" id="GO:0015926">
    <property type="term" value="F:glucosidase activity"/>
    <property type="evidence" value="ECO:0007669"/>
    <property type="project" value="InterPro"/>
</dbReference>
<feature type="signal peptide" evidence="6">
    <location>
        <begin position="1"/>
        <end position="29"/>
    </location>
</feature>
<dbReference type="EC" id="3.2.1.89" evidence="3 6"/>
<evidence type="ECO:0000256" key="2">
    <source>
        <dbReference type="ARBA" id="ARBA00010687"/>
    </source>
</evidence>
<comment type="catalytic activity">
    <reaction evidence="1 6">
        <text>The enzyme specifically hydrolyzes (1-&gt;4)-beta-D-galactosidic linkages in type I arabinogalactans.</text>
        <dbReference type="EC" id="3.2.1.89"/>
    </reaction>
</comment>
<evidence type="ECO:0000313" key="7">
    <source>
        <dbReference type="EMBL" id="CUP97617.1"/>
    </source>
</evidence>
<accession>A0A174SP17</accession>
<evidence type="ECO:0000313" key="8">
    <source>
        <dbReference type="Proteomes" id="UP000095788"/>
    </source>
</evidence>
<reference evidence="7 8" key="1">
    <citation type="submission" date="2015-09" db="EMBL/GenBank/DDBJ databases">
        <authorList>
            <consortium name="Pathogen Informatics"/>
        </authorList>
    </citation>
    <scope>NUCLEOTIDE SEQUENCE [LARGE SCALE GENOMIC DNA]</scope>
    <source>
        <strain evidence="7 8">2789STDY5834942</strain>
    </source>
</reference>
<organism evidence="7 8">
    <name type="scientific">Bacteroides uniformis</name>
    <dbReference type="NCBI Taxonomy" id="820"/>
    <lineage>
        <taxon>Bacteria</taxon>
        <taxon>Pseudomonadati</taxon>
        <taxon>Bacteroidota</taxon>
        <taxon>Bacteroidia</taxon>
        <taxon>Bacteroidales</taxon>
        <taxon>Bacteroidaceae</taxon>
        <taxon>Bacteroides</taxon>
    </lineage>
</organism>
<evidence type="ECO:0000256" key="1">
    <source>
        <dbReference type="ARBA" id="ARBA00001695"/>
    </source>
</evidence>
<dbReference type="GO" id="GO:0045490">
    <property type="term" value="P:pectin catabolic process"/>
    <property type="evidence" value="ECO:0007669"/>
    <property type="project" value="TreeGrafter"/>
</dbReference>
<comment type="similarity">
    <text evidence="2 6">Belongs to the glycosyl hydrolase 53 family.</text>
</comment>
<keyword evidence="4 6" id="KW-0378">Hydrolase</keyword>
<dbReference type="Pfam" id="PF07745">
    <property type="entry name" value="Glyco_hydro_53"/>
    <property type="match status" value="1"/>
</dbReference>
<evidence type="ECO:0000256" key="6">
    <source>
        <dbReference type="RuleBase" id="RU361192"/>
    </source>
</evidence>
<keyword evidence="6" id="KW-0732">Signal</keyword>
<keyword evidence="5 6" id="KW-0326">Glycosidase</keyword>
<proteinExistence type="inferred from homology"/>
<sequence length="401" mass="45106">MQYAINDDNAMKHMKFLTFFFCIAFAVFACSSNNETDPNAGGLPDKEEPLATDFAKGADISWVTEMEHKGMKFYNTSGVETDCFQLMKDLGLNAVRLRVWVNPKEHDNWCNTADLVTKAKRAAELGMDVMVDFHYSDWWADPGQQHKPAAWKGLNLADLKKAVADHTADVLNALKAAGVTPKWVQVGNEIRSGMLWDEDAALSGASYDVRECDVKGSNSTSEEVKYRENFANLAAFINVGYDAVKSVFDDAIVIVHLDNGYDNELYTWFFDELRANGGKWDMIGMSLYPYWTMLEHKEYTADRTITECIANINSVARKYNCDVMVVETGMECADDKGNLASASVLAEGKRQLARVLKECKENTDGRCKGVFYWEPECRPNQYRLGAFTEDGRPTVIMDAFK</sequence>
<evidence type="ECO:0000256" key="5">
    <source>
        <dbReference type="ARBA" id="ARBA00023295"/>
    </source>
</evidence>
<dbReference type="Proteomes" id="UP000095788">
    <property type="component" value="Unassembled WGS sequence"/>
</dbReference>
<dbReference type="PANTHER" id="PTHR34983">
    <property type="entry name" value="ARABINOGALACTAN ENDO-BETA-1,4-GALACTANASE A"/>
    <property type="match status" value="1"/>
</dbReference>
<dbReference type="InterPro" id="IPR017853">
    <property type="entry name" value="GH"/>
</dbReference>
<dbReference type="InterPro" id="IPR011683">
    <property type="entry name" value="Glyco_hydro_53"/>
</dbReference>
<evidence type="ECO:0000256" key="4">
    <source>
        <dbReference type="ARBA" id="ARBA00022801"/>
    </source>
</evidence>
<evidence type="ECO:0000256" key="3">
    <source>
        <dbReference type="ARBA" id="ARBA00012556"/>
    </source>
</evidence>
<dbReference type="SUPFAM" id="SSF51445">
    <property type="entry name" value="(Trans)glycosidases"/>
    <property type="match status" value="1"/>
</dbReference>
<dbReference type="EMBL" id="CZBF01000004">
    <property type="protein sequence ID" value="CUP97617.1"/>
    <property type="molecule type" value="Genomic_DNA"/>
</dbReference>
<dbReference type="Gene3D" id="3.20.20.80">
    <property type="entry name" value="Glycosidases"/>
    <property type="match status" value="1"/>
</dbReference>